<proteinExistence type="predicted"/>
<dbReference type="EMBL" id="ASHM01064605">
    <property type="protein sequence ID" value="PNX90981.1"/>
    <property type="molecule type" value="Genomic_DNA"/>
</dbReference>
<reference evidence="1 2" key="1">
    <citation type="journal article" date="2014" name="Am. J. Bot.">
        <title>Genome assembly and annotation for red clover (Trifolium pratense; Fabaceae).</title>
        <authorList>
            <person name="Istvanek J."/>
            <person name="Jaros M."/>
            <person name="Krenek A."/>
            <person name="Repkova J."/>
        </authorList>
    </citation>
    <scope>NUCLEOTIDE SEQUENCE [LARGE SCALE GENOMIC DNA]</scope>
    <source>
        <strain evidence="2">cv. Tatra</strain>
        <tissue evidence="1">Young leaves</tissue>
    </source>
</reference>
<name>A0A2K3MJN3_TRIPR</name>
<comment type="caution">
    <text evidence="1">The sequence shown here is derived from an EMBL/GenBank/DDBJ whole genome shotgun (WGS) entry which is preliminary data.</text>
</comment>
<dbReference type="AlphaFoldDB" id="A0A2K3MJN3"/>
<feature type="non-terminal residue" evidence="1">
    <location>
        <position position="54"/>
    </location>
</feature>
<protein>
    <submittedName>
        <fullName evidence="1">Uncharacterized protein</fullName>
    </submittedName>
</protein>
<organism evidence="1 2">
    <name type="scientific">Trifolium pratense</name>
    <name type="common">Red clover</name>
    <dbReference type="NCBI Taxonomy" id="57577"/>
    <lineage>
        <taxon>Eukaryota</taxon>
        <taxon>Viridiplantae</taxon>
        <taxon>Streptophyta</taxon>
        <taxon>Embryophyta</taxon>
        <taxon>Tracheophyta</taxon>
        <taxon>Spermatophyta</taxon>
        <taxon>Magnoliopsida</taxon>
        <taxon>eudicotyledons</taxon>
        <taxon>Gunneridae</taxon>
        <taxon>Pentapetalae</taxon>
        <taxon>rosids</taxon>
        <taxon>fabids</taxon>
        <taxon>Fabales</taxon>
        <taxon>Fabaceae</taxon>
        <taxon>Papilionoideae</taxon>
        <taxon>50 kb inversion clade</taxon>
        <taxon>NPAAA clade</taxon>
        <taxon>Hologalegina</taxon>
        <taxon>IRL clade</taxon>
        <taxon>Trifolieae</taxon>
        <taxon>Trifolium</taxon>
    </lineage>
</organism>
<reference evidence="1 2" key="2">
    <citation type="journal article" date="2017" name="Front. Plant Sci.">
        <title>Gene Classification and Mining of Molecular Markers Useful in Red Clover (Trifolium pratense) Breeding.</title>
        <authorList>
            <person name="Istvanek J."/>
            <person name="Dluhosova J."/>
            <person name="Dluhos P."/>
            <person name="Patkova L."/>
            <person name="Nedelnik J."/>
            <person name="Repkova J."/>
        </authorList>
    </citation>
    <scope>NUCLEOTIDE SEQUENCE [LARGE SCALE GENOMIC DNA]</scope>
    <source>
        <strain evidence="2">cv. Tatra</strain>
        <tissue evidence="1">Young leaves</tissue>
    </source>
</reference>
<evidence type="ECO:0000313" key="1">
    <source>
        <dbReference type="EMBL" id="PNX90981.1"/>
    </source>
</evidence>
<accession>A0A2K3MJN3</accession>
<gene>
    <name evidence="1" type="ORF">L195_g047110</name>
</gene>
<dbReference type="Proteomes" id="UP000236291">
    <property type="component" value="Unassembled WGS sequence"/>
</dbReference>
<evidence type="ECO:0000313" key="2">
    <source>
        <dbReference type="Proteomes" id="UP000236291"/>
    </source>
</evidence>
<sequence length="54" mass="6389">MVEAPFSYHLEEWLIVYFNWYQSLFVHPCRGWTTLSILMGLTEEHESHMITSAG</sequence>